<keyword evidence="3" id="KW-1185">Reference proteome</keyword>
<keyword evidence="2" id="KW-0812">Transmembrane</keyword>
<dbReference type="InterPro" id="IPR018247">
    <property type="entry name" value="EF_Hand_1_Ca_BS"/>
</dbReference>
<name>Q1N410_9GAMM</name>
<accession>Q1N410</accession>
<dbReference type="STRING" id="207949.RED65_15202"/>
<dbReference type="Gene3D" id="2.160.20.110">
    <property type="match status" value="2"/>
</dbReference>
<dbReference type="PANTHER" id="PTHR10199">
    <property type="entry name" value="THROMBOSPONDIN"/>
    <property type="match status" value="1"/>
</dbReference>
<dbReference type="EMBL" id="AAQH01000003">
    <property type="protein sequence ID" value="EAT13055.1"/>
    <property type="molecule type" value="Genomic_DNA"/>
</dbReference>
<feature type="region of interest" description="Disordered" evidence="1">
    <location>
        <begin position="1343"/>
        <end position="1364"/>
    </location>
</feature>
<dbReference type="Gene3D" id="2.60.40.2030">
    <property type="match status" value="1"/>
</dbReference>
<protein>
    <submittedName>
        <fullName evidence="2">OmpA-like transmembrane domain protein</fullName>
    </submittedName>
</protein>
<evidence type="ECO:0000313" key="3">
    <source>
        <dbReference type="Proteomes" id="UP000004263"/>
    </source>
</evidence>
<dbReference type="InterPro" id="IPR038081">
    <property type="entry name" value="CalX-like_sf"/>
</dbReference>
<sequence length="1749" mass="187595">MLQIFQWNEAMFKKRPGKSYLPSLLKSSVYAALLSTSICSYAADGRSDYDLDDDGLIEINDISDLIAIPRYTSGISLYGSSAGCPAAGCFGFELTKDLDFDTNQDGVINYKDTNDDYWTPISLRDATFEGNGHVILNLRVFNFDSYSGLFGYVQNSIIRNIGLSGPLMYVRGGFRSGSLVATANNTHIENVFNTGSVRARVTDGQIEGELGYAGGLVGELSNGSSLINAFNSGPVYGAYPGGLVGHSATRADLEQSIIRNGLNIGKLSLDRSVDGYAGGILASHGPYYVEDLKVENSYWATDASGEMDSYGSGRPDARTTKSYFGLSLEDLKCAEQANISGANRCFYLGSTPILFKDWDKAQFDGQPFWDFGSDIQIAAPNMHGNAYRDTDNDTVPDFKDDFPFNIAVSKDSDKDGYPDNWNSNCDVTCREESGLILDQFPNVDAAWQDEDLDSLPDSWAQGCDTSCKNNSGLTLDSSLNDTDNDGIKNHVDNDDSGNGSIDIDANSNGLVDIYNLEQLNAIRYQLDGNGLRMENRGSLDQSGCPLVTYESVLMRRCHGYELLTDLDFDTSQDGVLGIGDDFWNDGKGWIAIGGRSHPFTGTFEGNGYTIHNLLINQSTDYQALFATAENAVIRNLRLSGSLMSVQGANYVGSLVGYSKLSRIENVFNTGAVQGSQIIGGIVGYLRDSHMENVLNTGSITGDNRVGGLVGYSSGAYQYENTPLRISIINGLNTGFVTGYDGVNAGGLVGVVDSSSIIENSYWAEDASGLSISSRESEDRSYVGLSLAVLQCAIQANTHSGNSNCVSSDGSAEGLTSGVTLFKNWNQAMLNGLKLWDFGNSSQLPAMVFRGEVYRDSDGDFIVDGQDAYPYIPLEGRPDTDNDGIPNECDQACLVTGMSEDIDDDNDGVLDVQDAYPLVAIGDLTDTDNDGAPDSCDATCIELGMAADRDDDNDGVLDAQDAYPLIAIGDLTDTDSDGAPDSCDEDCLALGMTADLDNDNDGVADVNDVYPLIALGERLDTDNDGIPNECDSACEALGMLADIDDDNDGVADANDAYPLIALGERLDTDSDGIPNECDTACEELGMLADTDNDNDGVEDANDAYPLISLGERLDTDNDGIPNQCNETCVALGMTADTDDDNDGVLDANDAYPLIALGERLDTDSDGIPNECDTACEELGMLADTDNDNDGVEDANDAYPLISLGERLDTDNDGIPNQCNETCVALGMTADTDDDNDGVLDANDAYPLIALGERLDTDNDGAPDTCDEACTTLGMAADTDDDNDGVADANDAYPLISLGGRLDSDNDGIPNQCDTACEELGMLADTDDDNDGVLDVNDVFPLDRTEHSDFDNDGLGDVADTDDDNDGVDDINDPNLGADNGAPEIVFVPTIPPVAVTTENGDAFELLVDETFLNHFQTVDAVDTVFTYEGSLDGEVLAIDENNIMLIPAGHQAIQLVAIDTSGNRSEPYELVVNVYPRIRFEQSTSITGEHSTTNIKVQLTGDSPEYPVVVNFNVSQLSDVDQNDLDDSFDIEAQHQVIIEAGEAEALNRDGFIEILIIEDNESENDELLVVDLLSAQLASESEGEIESLFAIDETNQQHELTVTYQNLAPTVQLKLEQDGVEVANVTQGGGQVSITALIQDGNGMDTHTITWDLNDIGLNAPLGEMLSFNPDNIPAGSYSISVEVVDSGIGNLTDTATIEFNIVEPVVQPDNREGESSSGGGSLPLWFILLMFMSLLTRQQANRQKTYVK</sequence>
<dbReference type="PANTHER" id="PTHR10199:SF119">
    <property type="entry name" value="RE20510P"/>
    <property type="match status" value="1"/>
</dbReference>
<keyword evidence="2" id="KW-0472">Membrane</keyword>
<evidence type="ECO:0000256" key="1">
    <source>
        <dbReference type="SAM" id="MobiDB-lite"/>
    </source>
</evidence>
<proteinExistence type="predicted"/>
<comment type="caution">
    <text evidence="2">The sequence shown here is derived from an EMBL/GenBank/DDBJ whole genome shotgun (WGS) entry which is preliminary data.</text>
</comment>
<feature type="compositionally biased region" description="Acidic residues" evidence="1">
    <location>
        <begin position="1349"/>
        <end position="1364"/>
    </location>
</feature>
<gene>
    <name evidence="2" type="ORF">RED65_15202</name>
</gene>
<dbReference type="SUPFAM" id="SSF103647">
    <property type="entry name" value="TSP type-3 repeat"/>
    <property type="match status" value="3"/>
</dbReference>
<dbReference type="Proteomes" id="UP000004263">
    <property type="component" value="Unassembled WGS sequence"/>
</dbReference>
<dbReference type="HOGENOM" id="CLU_239439_0_0_6"/>
<dbReference type="SUPFAM" id="SSF141072">
    <property type="entry name" value="CalX-like"/>
    <property type="match status" value="1"/>
</dbReference>
<dbReference type="GO" id="GO:0005509">
    <property type="term" value="F:calcium ion binding"/>
    <property type="evidence" value="ECO:0007669"/>
    <property type="project" value="InterPro"/>
</dbReference>
<reference evidence="2 3" key="1">
    <citation type="submission" date="2006-03" db="EMBL/GenBank/DDBJ databases">
        <authorList>
            <person name="Pinhassi J."/>
            <person name="Pedros-Alio C."/>
            <person name="Ferriera S."/>
            <person name="Johnson J."/>
            <person name="Kravitz S."/>
            <person name="Halpern A."/>
            <person name="Remington K."/>
            <person name="Beeson K."/>
            <person name="Tran B."/>
            <person name="Rogers Y.-H."/>
            <person name="Friedman R."/>
            <person name="Venter J.C."/>
        </authorList>
    </citation>
    <scope>NUCLEOTIDE SEQUENCE [LARGE SCALE GENOMIC DNA]</scope>
    <source>
        <strain evidence="2 3">RED65</strain>
    </source>
</reference>
<dbReference type="PROSITE" id="PS00018">
    <property type="entry name" value="EF_HAND_1"/>
    <property type="match status" value="1"/>
</dbReference>
<evidence type="ECO:0000313" key="2">
    <source>
        <dbReference type="EMBL" id="EAT13055.1"/>
    </source>
</evidence>
<dbReference type="InterPro" id="IPR028974">
    <property type="entry name" value="TSP_type-3_rpt"/>
</dbReference>
<dbReference type="Gene3D" id="4.10.1080.10">
    <property type="entry name" value="TSP type-3 repeat"/>
    <property type="match status" value="5"/>
</dbReference>
<organism evidence="2 3">
    <name type="scientific">Bermanella marisrubri</name>
    <dbReference type="NCBI Taxonomy" id="207949"/>
    <lineage>
        <taxon>Bacteria</taxon>
        <taxon>Pseudomonadati</taxon>
        <taxon>Pseudomonadota</taxon>
        <taxon>Gammaproteobacteria</taxon>
        <taxon>Oceanospirillales</taxon>
        <taxon>Oceanospirillaceae</taxon>
        <taxon>Bermanella</taxon>
    </lineage>
</organism>